<keyword evidence="2" id="KW-1133">Transmembrane helix</keyword>
<protein>
    <submittedName>
        <fullName evidence="3">Uncharacterized protein</fullName>
    </submittedName>
</protein>
<evidence type="ECO:0000256" key="1">
    <source>
        <dbReference type="SAM" id="MobiDB-lite"/>
    </source>
</evidence>
<keyword evidence="2" id="KW-0472">Membrane</keyword>
<comment type="caution">
    <text evidence="3">The sequence shown here is derived from an EMBL/GenBank/DDBJ whole genome shotgun (WGS) entry which is preliminary data.</text>
</comment>
<evidence type="ECO:0000313" key="3">
    <source>
        <dbReference type="EMBL" id="MDN4173622.1"/>
    </source>
</evidence>
<keyword evidence="2" id="KW-0812">Transmembrane</keyword>
<feature type="transmembrane region" description="Helical" evidence="2">
    <location>
        <begin position="199"/>
        <end position="221"/>
    </location>
</feature>
<dbReference type="Proteomes" id="UP001168620">
    <property type="component" value="Unassembled WGS sequence"/>
</dbReference>
<dbReference type="EMBL" id="JAUHJQ010000004">
    <property type="protein sequence ID" value="MDN4173622.1"/>
    <property type="molecule type" value="Genomic_DNA"/>
</dbReference>
<feature type="region of interest" description="Disordered" evidence="1">
    <location>
        <begin position="164"/>
        <end position="194"/>
    </location>
</feature>
<sequence>MADVDAIVEDLTRTGVHLGPGTESWLSAEQLAAYRQTVRESGLPVHLVLVQPPEDGGISSGDDLLVRVHDAGGPDGLYIGVNNVWSFTEEGEPAYNPTLPDGSEVNIALQQWGAVRGSTDVVRDADSILRAGGPDGTPLELGDGVVAVAEQLLAGTLPAAATAAQDAASARHEREDAAGSTQVGTGSSGGTDGSGPGDAVLGAVVVLLVVVAAVLGLRALVRRGRARTRAQTFALPDSVLDRVREAGDAELARRARQDVLALGERIDAADLDGSGAPAWAAALDHYDAAGRLLPGDPTADVDPLDAVGAIALAGRGEEALAAARRGRPFEPSTPCFLNPLHGRAARGHALEHAGRRVEAPICAACRRDLQAGRRPDILDVVVRGRAEHYFETDREPWASTGFGALEPDLVRRLHRGGHR</sequence>
<accession>A0ABT8FHK5</accession>
<evidence type="ECO:0000313" key="4">
    <source>
        <dbReference type="Proteomes" id="UP001168620"/>
    </source>
</evidence>
<organism evidence="3 4">
    <name type="scientific">Nocardioides oceani</name>
    <dbReference type="NCBI Taxonomy" id="3058369"/>
    <lineage>
        <taxon>Bacteria</taxon>
        <taxon>Bacillati</taxon>
        <taxon>Actinomycetota</taxon>
        <taxon>Actinomycetes</taxon>
        <taxon>Propionibacteriales</taxon>
        <taxon>Nocardioidaceae</taxon>
        <taxon>Nocardioides</taxon>
    </lineage>
</organism>
<dbReference type="RefSeq" id="WP_300952741.1">
    <property type="nucleotide sequence ID" value="NZ_JAUHJQ010000004.1"/>
</dbReference>
<reference evidence="3" key="1">
    <citation type="submission" date="2023-06" db="EMBL/GenBank/DDBJ databases">
        <title>Draft genome sequence of Nocardioides sp. SOB77.</title>
        <authorList>
            <person name="Zhang G."/>
        </authorList>
    </citation>
    <scope>NUCLEOTIDE SEQUENCE</scope>
    <source>
        <strain evidence="3">SOB77</strain>
    </source>
</reference>
<evidence type="ECO:0000256" key="2">
    <source>
        <dbReference type="SAM" id="Phobius"/>
    </source>
</evidence>
<name>A0ABT8FHK5_9ACTN</name>
<keyword evidence="4" id="KW-1185">Reference proteome</keyword>
<gene>
    <name evidence="3" type="ORF">QWY28_11745</name>
</gene>
<proteinExistence type="predicted"/>